<accession>A0A2Z5ZHH9</accession>
<dbReference type="InterPro" id="IPR006118">
    <property type="entry name" value="Recombinase_CS"/>
</dbReference>
<dbReference type="InterPro" id="IPR050639">
    <property type="entry name" value="SSR_resolvase"/>
</dbReference>
<evidence type="ECO:0000313" key="7">
    <source>
        <dbReference type="EMBL" id="BBC79978.1"/>
    </source>
</evidence>
<dbReference type="InterPro" id="IPR036162">
    <property type="entry name" value="Resolvase-like_N_sf"/>
</dbReference>
<evidence type="ECO:0000313" key="8">
    <source>
        <dbReference type="Proteomes" id="UP000270034"/>
    </source>
</evidence>
<dbReference type="PANTHER" id="PTHR30461">
    <property type="entry name" value="DNA-INVERTASE FROM LAMBDOID PROPHAGE"/>
    <property type="match status" value="1"/>
</dbReference>
<dbReference type="EMBL" id="AP018515">
    <property type="protein sequence ID" value="BBC79978.1"/>
    <property type="molecule type" value="Genomic_DNA"/>
</dbReference>
<dbReference type="Gene3D" id="3.40.50.1390">
    <property type="entry name" value="Resolvase, N-terminal catalytic domain"/>
    <property type="match status" value="1"/>
</dbReference>
<proteinExistence type="predicted"/>
<dbReference type="InterPro" id="IPR006119">
    <property type="entry name" value="Resolv_N"/>
</dbReference>
<sequence length="209" mass="23347">MAIYGYARVSTRDQSTDMQVSRLLEAGIPKERIFMDVISGATEDRPQLNSLLNLLNKGDVLTVWKVDRLGRRTAHLARLLEEFDLKGITVRSLTEGVDTSDRSSRVSYLLMSVIAQNERETINERIRSGIDHAQKYGTKTGRPIGRPKASSAKVQHALDLLASGKSYRHASSIAGVSLATLVRRVQSMQQQNQFTRQTSIFETIKQEAS</sequence>
<evidence type="ECO:0000256" key="5">
    <source>
        <dbReference type="PROSITE-ProRule" id="PRU10137"/>
    </source>
</evidence>
<dbReference type="PANTHER" id="PTHR30461:SF2">
    <property type="entry name" value="SERINE RECOMBINASE PINE-RELATED"/>
    <property type="match status" value="1"/>
</dbReference>
<name>A0A2Z5ZHH9_9PROT</name>
<gene>
    <name evidence="7" type="ORF">AcetOrient_orf02458</name>
</gene>
<evidence type="ECO:0000256" key="1">
    <source>
        <dbReference type="ARBA" id="ARBA00022908"/>
    </source>
</evidence>
<feature type="domain" description="Resolvase/invertase-type recombinase catalytic" evidence="6">
    <location>
        <begin position="2"/>
        <end position="137"/>
    </location>
</feature>
<keyword evidence="2" id="KW-0238">DNA-binding</keyword>
<dbReference type="KEGG" id="aot:AcetOri_orf02458"/>
<dbReference type="CDD" id="cd03768">
    <property type="entry name" value="SR_ResInv"/>
    <property type="match status" value="1"/>
</dbReference>
<organism evidence="7 8">
    <name type="scientific">Acetobacter orientalis</name>
    <dbReference type="NCBI Taxonomy" id="146474"/>
    <lineage>
        <taxon>Bacteria</taxon>
        <taxon>Pseudomonadati</taxon>
        <taxon>Pseudomonadota</taxon>
        <taxon>Alphaproteobacteria</taxon>
        <taxon>Acetobacterales</taxon>
        <taxon>Acetobacteraceae</taxon>
        <taxon>Acetobacter</taxon>
    </lineage>
</organism>
<dbReference type="Proteomes" id="UP000270034">
    <property type="component" value="Chromosome"/>
</dbReference>
<dbReference type="SUPFAM" id="SSF53041">
    <property type="entry name" value="Resolvase-like"/>
    <property type="match status" value="1"/>
</dbReference>
<protein>
    <submittedName>
        <fullName evidence="7">DNA recombinase/resolvase</fullName>
    </submittedName>
</protein>
<dbReference type="GO" id="GO:0015074">
    <property type="term" value="P:DNA integration"/>
    <property type="evidence" value="ECO:0007669"/>
    <property type="project" value="UniProtKB-KW"/>
</dbReference>
<evidence type="ECO:0000259" key="6">
    <source>
        <dbReference type="PROSITE" id="PS51736"/>
    </source>
</evidence>
<dbReference type="AlphaFoldDB" id="A0A2Z5ZHH9"/>
<reference evidence="7 8" key="1">
    <citation type="submission" date="2018-02" db="EMBL/GenBank/DDBJ databases">
        <title>Acetobacter orientalis genome.</title>
        <authorList>
            <person name="Nakashima N."/>
            <person name="Tamura T."/>
        </authorList>
    </citation>
    <scope>NUCLEOTIDE SEQUENCE [LARGE SCALE GENOMIC DNA]</scope>
    <source>
        <strain evidence="7 8">FAN1</strain>
    </source>
</reference>
<dbReference type="GO" id="GO:0000150">
    <property type="term" value="F:DNA strand exchange activity"/>
    <property type="evidence" value="ECO:0007669"/>
    <property type="project" value="InterPro"/>
</dbReference>
<feature type="active site" description="O-(5'-phospho-DNA)-serine intermediate" evidence="4 5">
    <location>
        <position position="10"/>
    </location>
</feature>
<dbReference type="PROSITE" id="PS00397">
    <property type="entry name" value="RECOMBINASES_1"/>
    <property type="match status" value="1"/>
</dbReference>
<dbReference type="GO" id="GO:0003677">
    <property type="term" value="F:DNA binding"/>
    <property type="evidence" value="ECO:0007669"/>
    <property type="project" value="UniProtKB-KW"/>
</dbReference>
<dbReference type="PROSITE" id="PS51736">
    <property type="entry name" value="RECOMBINASES_3"/>
    <property type="match status" value="1"/>
</dbReference>
<keyword evidence="3" id="KW-0233">DNA recombination</keyword>
<keyword evidence="1" id="KW-0229">DNA integration</keyword>
<dbReference type="Gene3D" id="1.10.10.60">
    <property type="entry name" value="Homeodomain-like"/>
    <property type="match status" value="1"/>
</dbReference>
<evidence type="ECO:0000256" key="2">
    <source>
        <dbReference type="ARBA" id="ARBA00023125"/>
    </source>
</evidence>
<evidence type="ECO:0000256" key="4">
    <source>
        <dbReference type="PIRSR" id="PIRSR606118-50"/>
    </source>
</evidence>
<evidence type="ECO:0000256" key="3">
    <source>
        <dbReference type="ARBA" id="ARBA00023172"/>
    </source>
</evidence>
<dbReference type="Pfam" id="PF00239">
    <property type="entry name" value="Resolvase"/>
    <property type="match status" value="1"/>
</dbReference>
<dbReference type="SMART" id="SM00857">
    <property type="entry name" value="Resolvase"/>
    <property type="match status" value="1"/>
</dbReference>